<evidence type="ECO:0000256" key="6">
    <source>
        <dbReference type="ARBA" id="ARBA00022519"/>
    </source>
</evidence>
<gene>
    <name evidence="16" type="primary">ftsX</name>
    <name evidence="16" type="ORF">VTAP4600_A3424</name>
</gene>
<evidence type="ECO:0000259" key="14">
    <source>
        <dbReference type="Pfam" id="PF02687"/>
    </source>
</evidence>
<dbReference type="GO" id="GO:0005886">
    <property type="term" value="C:plasma membrane"/>
    <property type="evidence" value="ECO:0007669"/>
    <property type="project" value="UniProtKB-SubCell"/>
</dbReference>
<keyword evidence="17" id="KW-1185">Reference proteome</keyword>
<evidence type="ECO:0000259" key="15">
    <source>
        <dbReference type="Pfam" id="PF18075"/>
    </source>
</evidence>
<dbReference type="EMBL" id="LT960611">
    <property type="protein sequence ID" value="SON51371.1"/>
    <property type="molecule type" value="Genomic_DNA"/>
</dbReference>
<keyword evidence="10 12" id="KW-0472">Membrane</keyword>
<evidence type="ECO:0000256" key="1">
    <source>
        <dbReference type="ARBA" id="ARBA00004429"/>
    </source>
</evidence>
<feature type="domain" description="ABC3 transporter permease C-terminal" evidence="14">
    <location>
        <begin position="186"/>
        <end position="297"/>
    </location>
</feature>
<keyword evidence="7 12" id="KW-0132">Cell division</keyword>
<evidence type="ECO:0000256" key="9">
    <source>
        <dbReference type="ARBA" id="ARBA00022989"/>
    </source>
</evidence>
<dbReference type="InterPro" id="IPR040690">
    <property type="entry name" value="FtsX_ECD"/>
</dbReference>
<dbReference type="KEGG" id="vta:A3424"/>
<feature type="transmembrane region" description="Helical" evidence="13">
    <location>
        <begin position="178"/>
        <end position="198"/>
    </location>
</feature>
<protein>
    <recommendedName>
        <fullName evidence="4 12">Cell division protein FtsX</fullName>
    </recommendedName>
</protein>
<keyword evidence="6 12" id="KW-0997">Cell inner membrane</keyword>
<dbReference type="AlphaFoldDB" id="A0A2N8ZHI7"/>
<dbReference type="GO" id="GO:0051301">
    <property type="term" value="P:cell division"/>
    <property type="evidence" value="ECO:0007669"/>
    <property type="project" value="UniProtKB-KW"/>
</dbReference>
<dbReference type="PANTHER" id="PTHR47755">
    <property type="entry name" value="CELL DIVISION PROTEIN FTSX"/>
    <property type="match status" value="1"/>
</dbReference>
<evidence type="ECO:0000256" key="2">
    <source>
        <dbReference type="ARBA" id="ARBA00007379"/>
    </source>
</evidence>
<dbReference type="Pfam" id="PF18075">
    <property type="entry name" value="FtsX_ECD"/>
    <property type="match status" value="1"/>
</dbReference>
<dbReference type="RefSeq" id="WP_102523708.1">
    <property type="nucleotide sequence ID" value="NZ_LT960611.1"/>
</dbReference>
<dbReference type="Proteomes" id="UP000235828">
    <property type="component" value="Chromosome A"/>
</dbReference>
<organism evidence="16 17">
    <name type="scientific">Vibrio tapetis subsp. tapetis</name>
    <dbReference type="NCBI Taxonomy" id="1671868"/>
    <lineage>
        <taxon>Bacteria</taxon>
        <taxon>Pseudomonadati</taxon>
        <taxon>Pseudomonadota</taxon>
        <taxon>Gammaproteobacteria</taxon>
        <taxon>Vibrionales</taxon>
        <taxon>Vibrionaceae</taxon>
        <taxon>Vibrio</taxon>
    </lineage>
</organism>
<feature type="domain" description="FtsX extracellular" evidence="15">
    <location>
        <begin position="70"/>
        <end position="162"/>
    </location>
</feature>
<keyword evidence="9 13" id="KW-1133">Transmembrane helix</keyword>
<dbReference type="InterPro" id="IPR003838">
    <property type="entry name" value="ABC3_permease_C"/>
</dbReference>
<proteinExistence type="inferred from homology"/>
<dbReference type="Pfam" id="PF02687">
    <property type="entry name" value="FtsX"/>
    <property type="match status" value="1"/>
</dbReference>
<dbReference type="NCBIfam" id="TIGR00439">
    <property type="entry name" value="FtsX_Gneg"/>
    <property type="match status" value="1"/>
</dbReference>
<evidence type="ECO:0000256" key="12">
    <source>
        <dbReference type="PIRNR" id="PIRNR003097"/>
    </source>
</evidence>
<dbReference type="OrthoDB" id="9813411at2"/>
<comment type="similarity">
    <text evidence="2 12">Belongs to the ABC-4 integral membrane protein family. FtsX subfamily.</text>
</comment>
<evidence type="ECO:0000256" key="4">
    <source>
        <dbReference type="ARBA" id="ARBA00021907"/>
    </source>
</evidence>
<evidence type="ECO:0000256" key="13">
    <source>
        <dbReference type="SAM" id="Phobius"/>
    </source>
</evidence>
<comment type="subcellular location">
    <subcellularLocation>
        <location evidence="1">Cell inner membrane</location>
        <topology evidence="1">Multi-pass membrane protein</topology>
    </subcellularLocation>
</comment>
<dbReference type="PANTHER" id="PTHR47755:SF1">
    <property type="entry name" value="CELL DIVISION PROTEIN FTSX"/>
    <property type="match status" value="1"/>
</dbReference>
<accession>A0A2N8ZHI7</accession>
<feature type="transmembrane region" description="Helical" evidence="13">
    <location>
        <begin position="235"/>
        <end position="256"/>
    </location>
</feature>
<dbReference type="InterPro" id="IPR047590">
    <property type="entry name" value="FtsX_proteobact-type"/>
</dbReference>
<reference evidence="16 17" key="1">
    <citation type="submission" date="2017-10" db="EMBL/GenBank/DDBJ databases">
        <authorList>
            <person name="Banno H."/>
            <person name="Chua N.-H."/>
        </authorList>
    </citation>
    <scope>NUCLEOTIDE SEQUENCE [LARGE SCALE GENOMIC DNA]</scope>
    <source>
        <strain evidence="16">Vibrio tapetis CECT4600</strain>
    </source>
</reference>
<dbReference type="PIRSF" id="PIRSF003097">
    <property type="entry name" value="FtsX"/>
    <property type="match status" value="1"/>
</dbReference>
<comment type="subunit">
    <text evidence="3">Forms a membrane-associated complex with FtsE.</text>
</comment>
<evidence type="ECO:0000256" key="11">
    <source>
        <dbReference type="ARBA" id="ARBA00023306"/>
    </source>
</evidence>
<sequence>MGNKNKPKKDGFLAAHIKQAKRSLYELTQRPLGNLLTLAVISVALTLPACLYLVGKNLSVAADSMSASSQINVFLVEQTPEARIMVMKDEVEGWSEIQQVEYISSQQGLADMSEHAGLEQALSILSDYALPAVLVITPTTDNNADLQLLTTKLQSLPAVTDVRMDEDWLERISAIKHVAMGLAVALGVLMLGAVFLIVGNTLRFNIMEHKEEIKVMKLIGATDSFILRPYLYTGMWFGGLSAISAWILTAAVTILLNGAVEDLANLYDSPFRLIGMNWDETVVLLVIGTLLGLIAAKLSTQRHLKEIEPV</sequence>
<evidence type="ECO:0000256" key="7">
    <source>
        <dbReference type="ARBA" id="ARBA00022618"/>
    </source>
</evidence>
<evidence type="ECO:0000256" key="8">
    <source>
        <dbReference type="ARBA" id="ARBA00022692"/>
    </source>
</evidence>
<dbReference type="Gene3D" id="3.30.70.3040">
    <property type="match status" value="1"/>
</dbReference>
<comment type="function">
    <text evidence="12">Part of the ABC transporter FtsEX involved in cellular division.</text>
</comment>
<name>A0A2N8ZHI7_9VIBR</name>
<evidence type="ECO:0000256" key="5">
    <source>
        <dbReference type="ARBA" id="ARBA00022475"/>
    </source>
</evidence>
<dbReference type="GO" id="GO:0032153">
    <property type="term" value="C:cell division site"/>
    <property type="evidence" value="ECO:0007669"/>
    <property type="project" value="TreeGrafter"/>
</dbReference>
<feature type="transmembrane region" description="Helical" evidence="13">
    <location>
        <begin position="276"/>
        <end position="296"/>
    </location>
</feature>
<keyword evidence="11 12" id="KW-0131">Cell cycle</keyword>
<keyword evidence="5 12" id="KW-1003">Cell membrane</keyword>
<evidence type="ECO:0000256" key="3">
    <source>
        <dbReference type="ARBA" id="ARBA00011160"/>
    </source>
</evidence>
<feature type="transmembrane region" description="Helical" evidence="13">
    <location>
        <begin position="32"/>
        <end position="55"/>
    </location>
</feature>
<keyword evidence="8 13" id="KW-0812">Transmembrane</keyword>
<evidence type="ECO:0000313" key="17">
    <source>
        <dbReference type="Proteomes" id="UP000235828"/>
    </source>
</evidence>
<dbReference type="InterPro" id="IPR004513">
    <property type="entry name" value="FtsX"/>
</dbReference>
<evidence type="ECO:0000256" key="10">
    <source>
        <dbReference type="ARBA" id="ARBA00023136"/>
    </source>
</evidence>
<evidence type="ECO:0000313" key="16">
    <source>
        <dbReference type="EMBL" id="SON51371.1"/>
    </source>
</evidence>